<reference evidence="1 2" key="1">
    <citation type="submission" date="2024-04" db="EMBL/GenBank/DDBJ databases">
        <authorList>
            <person name="Abashina T."/>
            <person name="Shaikin A."/>
        </authorList>
    </citation>
    <scope>NUCLEOTIDE SEQUENCE [LARGE SCALE GENOMIC DNA]</scope>
    <source>
        <strain evidence="1 2">AAFK</strain>
    </source>
</reference>
<evidence type="ECO:0000313" key="1">
    <source>
        <dbReference type="EMBL" id="MEK8089144.1"/>
    </source>
</evidence>
<feature type="non-terminal residue" evidence="1">
    <location>
        <position position="1"/>
    </location>
</feature>
<dbReference type="Proteomes" id="UP001446205">
    <property type="component" value="Unassembled WGS sequence"/>
</dbReference>
<organism evidence="1 2">
    <name type="scientific">Thermithiobacillus plumbiphilus</name>
    <dbReference type="NCBI Taxonomy" id="1729899"/>
    <lineage>
        <taxon>Bacteria</taxon>
        <taxon>Pseudomonadati</taxon>
        <taxon>Pseudomonadota</taxon>
        <taxon>Acidithiobacillia</taxon>
        <taxon>Acidithiobacillales</taxon>
        <taxon>Thermithiobacillaceae</taxon>
        <taxon>Thermithiobacillus</taxon>
    </lineage>
</organism>
<name>A0ABU9D6W0_9PROT</name>
<protein>
    <recommendedName>
        <fullName evidence="3">Acyltransferase</fullName>
    </recommendedName>
</protein>
<sequence length="80" mass="9071">ATVYVMTILPRKDSVDARNQRVNQQLRDWIAAQGNSRIKLLDSEKDFRALSNWSSLVGSDGVHLVPQGYAELAKIINRYL</sequence>
<dbReference type="Gene3D" id="3.40.50.1110">
    <property type="entry name" value="SGNH hydrolase"/>
    <property type="match status" value="1"/>
</dbReference>
<proteinExistence type="predicted"/>
<dbReference type="RefSeq" id="WP_341370209.1">
    <property type="nucleotide sequence ID" value="NZ_JBBPCO010000003.1"/>
</dbReference>
<accession>A0ABU9D6W0</accession>
<dbReference type="EMBL" id="JBBPCO010000003">
    <property type="protein sequence ID" value="MEK8089144.1"/>
    <property type="molecule type" value="Genomic_DNA"/>
</dbReference>
<keyword evidence="2" id="KW-1185">Reference proteome</keyword>
<gene>
    <name evidence="1" type="ORF">WOB96_05135</name>
</gene>
<dbReference type="InterPro" id="IPR036514">
    <property type="entry name" value="SGNH_hydro_sf"/>
</dbReference>
<evidence type="ECO:0008006" key="3">
    <source>
        <dbReference type="Google" id="ProtNLM"/>
    </source>
</evidence>
<dbReference type="SUPFAM" id="SSF52266">
    <property type="entry name" value="SGNH hydrolase"/>
    <property type="match status" value="1"/>
</dbReference>
<comment type="caution">
    <text evidence="1">The sequence shown here is derived from an EMBL/GenBank/DDBJ whole genome shotgun (WGS) entry which is preliminary data.</text>
</comment>
<evidence type="ECO:0000313" key="2">
    <source>
        <dbReference type="Proteomes" id="UP001446205"/>
    </source>
</evidence>